<dbReference type="Proteomes" id="UP001352263">
    <property type="component" value="Unassembled WGS sequence"/>
</dbReference>
<dbReference type="RefSeq" id="WP_326508282.1">
    <property type="nucleotide sequence ID" value="NZ_JAWIIV010000020.1"/>
</dbReference>
<evidence type="ECO:0000313" key="2">
    <source>
        <dbReference type="EMBL" id="MEC4721594.1"/>
    </source>
</evidence>
<accession>A0ABU6JD77</accession>
<keyword evidence="3" id="KW-1185">Reference proteome</keyword>
<proteinExistence type="predicted"/>
<dbReference type="EMBL" id="JAWIIV010000020">
    <property type="protein sequence ID" value="MEC4721594.1"/>
    <property type="molecule type" value="Genomic_DNA"/>
</dbReference>
<evidence type="ECO:0000256" key="1">
    <source>
        <dbReference type="SAM" id="MobiDB-lite"/>
    </source>
</evidence>
<feature type="compositionally biased region" description="Basic residues" evidence="1">
    <location>
        <begin position="442"/>
        <end position="454"/>
    </location>
</feature>
<feature type="region of interest" description="Disordered" evidence="1">
    <location>
        <begin position="419"/>
        <end position="454"/>
    </location>
</feature>
<protein>
    <submittedName>
        <fullName evidence="2">Uncharacterized protein</fullName>
    </submittedName>
</protein>
<name>A0ABU6JD77_9BURK</name>
<feature type="region of interest" description="Disordered" evidence="1">
    <location>
        <begin position="259"/>
        <end position="304"/>
    </location>
</feature>
<sequence length="454" mass="49417">MPRKPETAAAPTVIKWTEEEWEKIASRLLEMKGGQLLKSSQLEEIKAKDVFNAQEVLSESRHRKLISISQGFQAIRQRLHSILQKLDAMPQNDLFNAPKAAHEEVADTAPSQQATPDAIEDPNGADLMEDGNQSGADRPQQDSPAAGAMGGESVEDEPAEASAPVEEAMPPAATLPRQKPPAGERAHAPRPQQAADNSRSRHAASPQSQVAAGNFAELARPFVAMVCEELASALVKSLMEKGGPQMLSSLFQAAMTGAGQALPADQRPKRGHQVNQSLSKQAAYSASAMEQQAPQTSSAAEDDEAHLAEMDVQPLFDPKLPPSPNSTFKPMIALIGISTRDFEDLQPRFPQLELASVSLDDLRTAPSLRNCQRMIGLREDIPAPADEFLRKTFRNRYLRVTGGIAQISEQLSAWLDNPGSMNAGPNWPRKQGGGKSQTNGYPKKRQFRRPRPNQ</sequence>
<feature type="compositionally biased region" description="Low complexity" evidence="1">
    <location>
        <begin position="160"/>
        <end position="172"/>
    </location>
</feature>
<gene>
    <name evidence="2" type="ORF">RY831_20720</name>
</gene>
<reference evidence="2 3" key="1">
    <citation type="submission" date="2023-10" db="EMBL/GenBank/DDBJ databases">
        <title>Noviherbaspirillum sp. CPCC 100848 genome assembly.</title>
        <authorList>
            <person name="Li X.Y."/>
            <person name="Fang X.M."/>
        </authorList>
    </citation>
    <scope>NUCLEOTIDE SEQUENCE [LARGE SCALE GENOMIC DNA]</scope>
    <source>
        <strain evidence="2 3">CPCC 100848</strain>
    </source>
</reference>
<evidence type="ECO:0000313" key="3">
    <source>
        <dbReference type="Proteomes" id="UP001352263"/>
    </source>
</evidence>
<feature type="region of interest" description="Disordered" evidence="1">
    <location>
        <begin position="96"/>
        <end position="209"/>
    </location>
</feature>
<organism evidence="2 3">
    <name type="scientific">Noviherbaspirillum album</name>
    <dbReference type="NCBI Taxonomy" id="3080276"/>
    <lineage>
        <taxon>Bacteria</taxon>
        <taxon>Pseudomonadati</taxon>
        <taxon>Pseudomonadota</taxon>
        <taxon>Betaproteobacteria</taxon>
        <taxon>Burkholderiales</taxon>
        <taxon>Oxalobacteraceae</taxon>
        <taxon>Noviherbaspirillum</taxon>
    </lineage>
</organism>
<feature type="compositionally biased region" description="Polar residues" evidence="1">
    <location>
        <begin position="273"/>
        <end position="299"/>
    </location>
</feature>
<comment type="caution">
    <text evidence="2">The sequence shown here is derived from an EMBL/GenBank/DDBJ whole genome shotgun (WGS) entry which is preliminary data.</text>
</comment>